<evidence type="ECO:0000256" key="4">
    <source>
        <dbReference type="ARBA" id="ARBA00023239"/>
    </source>
</evidence>
<dbReference type="EMBL" id="JADKGK010000015">
    <property type="protein sequence ID" value="MBL0003774.1"/>
    <property type="molecule type" value="Genomic_DNA"/>
</dbReference>
<dbReference type="AlphaFoldDB" id="A0A935INP9"/>
<keyword evidence="3" id="KW-0663">Pyridoxal phosphate</keyword>
<comment type="caution">
    <text evidence="7">The sequence shown here is derived from an EMBL/GenBank/DDBJ whole genome shotgun (WGS) entry which is preliminary data.</text>
</comment>
<proteinExistence type="inferred from homology"/>
<keyword evidence="4" id="KW-0456">Lyase</keyword>
<dbReference type="Proteomes" id="UP000886632">
    <property type="component" value="Unassembled WGS sequence"/>
</dbReference>
<evidence type="ECO:0000256" key="3">
    <source>
        <dbReference type="ARBA" id="ARBA00022898"/>
    </source>
</evidence>
<evidence type="ECO:0000313" key="7">
    <source>
        <dbReference type="EMBL" id="MBK7274531.1"/>
    </source>
</evidence>
<dbReference type="CDD" id="cd00609">
    <property type="entry name" value="AAT_like"/>
    <property type="match status" value="1"/>
</dbReference>
<dbReference type="PANTHER" id="PTHR43525">
    <property type="entry name" value="PROTEIN MALY"/>
    <property type="match status" value="1"/>
</dbReference>
<dbReference type="InterPro" id="IPR015421">
    <property type="entry name" value="PyrdxlP-dep_Trfase_major"/>
</dbReference>
<dbReference type="InterPro" id="IPR004839">
    <property type="entry name" value="Aminotransferase_I/II_large"/>
</dbReference>
<dbReference type="Gene3D" id="3.40.640.10">
    <property type="entry name" value="Type I PLP-dependent aspartate aminotransferase-like (Major domain)"/>
    <property type="match status" value="1"/>
</dbReference>
<dbReference type="PANTHER" id="PTHR43525:SF2">
    <property type="entry name" value="CYSTATHIONINE BETA-LYASE-RELATED"/>
    <property type="match status" value="1"/>
</dbReference>
<comment type="cofactor">
    <cofactor evidence="1">
        <name>pyridoxal 5'-phosphate</name>
        <dbReference type="ChEBI" id="CHEBI:597326"/>
    </cofactor>
</comment>
<organism evidence="7 9">
    <name type="scientific">Candidatus Phosphoribacter hodrii</name>
    <dbReference type="NCBI Taxonomy" id="2953743"/>
    <lineage>
        <taxon>Bacteria</taxon>
        <taxon>Bacillati</taxon>
        <taxon>Actinomycetota</taxon>
        <taxon>Actinomycetes</taxon>
        <taxon>Micrococcales</taxon>
        <taxon>Dermatophilaceae</taxon>
        <taxon>Candidatus Phosphoribacter</taxon>
    </lineage>
</organism>
<evidence type="ECO:0000313" key="8">
    <source>
        <dbReference type="EMBL" id="MBL0003774.1"/>
    </source>
</evidence>
<gene>
    <name evidence="7" type="ORF">IPI13_15705</name>
    <name evidence="8" type="ORF">IPP00_07195</name>
</gene>
<dbReference type="EC" id="4.4.1.13" evidence="2"/>
<dbReference type="GO" id="GO:0030170">
    <property type="term" value="F:pyridoxal phosphate binding"/>
    <property type="evidence" value="ECO:0007669"/>
    <property type="project" value="InterPro"/>
</dbReference>
<comment type="similarity">
    <text evidence="5">Belongs to the class-II pyridoxal-phosphate-dependent aminotransferase family. MalY/PatB cystathionine beta-lyase subfamily.</text>
</comment>
<evidence type="ECO:0000256" key="2">
    <source>
        <dbReference type="ARBA" id="ARBA00012224"/>
    </source>
</evidence>
<reference evidence="7 9" key="1">
    <citation type="submission" date="2020-10" db="EMBL/GenBank/DDBJ databases">
        <title>Connecting structure to function with the recovery of over 1000 high-quality activated sludge metagenome-assembled genomes encoding full-length rRNA genes using long-read sequencing.</title>
        <authorList>
            <person name="Singleton C.M."/>
            <person name="Petriglieri F."/>
            <person name="Kristensen J.M."/>
            <person name="Kirkegaard R.H."/>
            <person name="Michaelsen T.Y."/>
            <person name="Andersen M.H."/>
            <person name="Karst S.M."/>
            <person name="Dueholm M.S."/>
            <person name="Nielsen P.H."/>
            <person name="Albertsen M."/>
        </authorList>
    </citation>
    <scope>NUCLEOTIDE SEQUENCE [LARGE SCALE GENOMIC DNA]</scope>
    <source>
        <strain evidence="7">Ega_18-Q3-R5-49_MAXAC.001</strain>
        <strain evidence="8">Ribe_18-Q3-R11-54_MAXAC.001</strain>
    </source>
</reference>
<dbReference type="Pfam" id="PF00155">
    <property type="entry name" value="Aminotran_1_2"/>
    <property type="match status" value="1"/>
</dbReference>
<keyword evidence="7" id="KW-0808">Transferase</keyword>
<dbReference type="EMBL" id="JADJIB010000008">
    <property type="protein sequence ID" value="MBK7274531.1"/>
    <property type="molecule type" value="Genomic_DNA"/>
</dbReference>
<feature type="domain" description="Aminotransferase class I/classII large" evidence="6">
    <location>
        <begin position="34"/>
        <end position="378"/>
    </location>
</feature>
<evidence type="ECO:0000259" key="6">
    <source>
        <dbReference type="Pfam" id="PF00155"/>
    </source>
</evidence>
<evidence type="ECO:0000256" key="5">
    <source>
        <dbReference type="ARBA" id="ARBA00037974"/>
    </source>
</evidence>
<dbReference type="SUPFAM" id="SSF53383">
    <property type="entry name" value="PLP-dependent transferases"/>
    <property type="match status" value="1"/>
</dbReference>
<accession>A0A935INP9</accession>
<evidence type="ECO:0000256" key="1">
    <source>
        <dbReference type="ARBA" id="ARBA00001933"/>
    </source>
</evidence>
<keyword evidence="7" id="KW-0032">Aminotransferase</keyword>
<name>A0A935INP9_9MICO</name>
<dbReference type="Proteomes" id="UP000726105">
    <property type="component" value="Unassembled WGS sequence"/>
</dbReference>
<dbReference type="GO" id="GO:0047804">
    <property type="term" value="F:cysteine-S-conjugate beta-lyase activity"/>
    <property type="evidence" value="ECO:0007669"/>
    <property type="project" value="UniProtKB-EC"/>
</dbReference>
<dbReference type="InterPro" id="IPR051798">
    <property type="entry name" value="Class-II_PLP-Dep_Aminotrans"/>
</dbReference>
<dbReference type="Gene3D" id="3.90.1150.10">
    <property type="entry name" value="Aspartate Aminotransferase, domain 1"/>
    <property type="match status" value="1"/>
</dbReference>
<protein>
    <recommendedName>
        <fullName evidence="2">cysteine-S-conjugate beta-lyase</fullName>
        <ecNumber evidence="2">4.4.1.13</ecNumber>
    </recommendedName>
</protein>
<dbReference type="InterPro" id="IPR015424">
    <property type="entry name" value="PyrdxlP-dep_Trfase"/>
</dbReference>
<evidence type="ECO:0000313" key="9">
    <source>
        <dbReference type="Proteomes" id="UP000726105"/>
    </source>
</evidence>
<dbReference type="InterPro" id="IPR015422">
    <property type="entry name" value="PyrdxlP-dep_Trfase_small"/>
</dbReference>
<sequence>MPLDLHALTPDQLRARRTLKWTAYPADLLPMWVAEMDFPVCREVTAALTRAVAAESFGYPSPVVHAELADALVEWQAQQHGWTVDPAGVHSVGDVMHGVDLAIRYFSGPDDPVIIPTPVYMPFFDIVRLTGRPQVHVPMSWDGARWTFDLAAIDAAFAAGGRTVLISSPHNPLGRVFDAAELAGLAAVVARHGGRVISDEIHAPLVFDRPHLPYAAASPEAADHSITVLSASKAWNLPGLKCAQVITTNAADTAAWKAMPYWETVGVSTLGMEASIAAYREGGEWLAQVVATLAEHRDLVAQAVASWDGVTTVPNEGTYLQWLDFTRLGLDVEPSAWLVEQARVLVNPGVPFGGEPRRFARLNFATTRSLLDEGLGRIEQAVRSRRP</sequence>
<dbReference type="GO" id="GO:0008483">
    <property type="term" value="F:transaminase activity"/>
    <property type="evidence" value="ECO:0007669"/>
    <property type="project" value="UniProtKB-KW"/>
</dbReference>